<proteinExistence type="predicted"/>
<evidence type="ECO:0000256" key="1">
    <source>
        <dbReference type="SAM" id="Phobius"/>
    </source>
</evidence>
<keyword evidence="1" id="KW-0812">Transmembrane</keyword>
<dbReference type="PANTHER" id="PTHR33640:SF8">
    <property type="entry name" value="TRANSMEMBRANE PROTEIN"/>
    <property type="match status" value="1"/>
</dbReference>
<dbReference type="Proteomes" id="UP000594263">
    <property type="component" value="Unplaced"/>
</dbReference>
<feature type="transmembrane region" description="Helical" evidence="1">
    <location>
        <begin position="59"/>
        <end position="77"/>
    </location>
</feature>
<evidence type="ECO:0000313" key="3">
    <source>
        <dbReference type="Proteomes" id="UP000594263"/>
    </source>
</evidence>
<sequence length="227" mass="25118">MESFHATTLKFGKQNGLKRLGSVFRALEIFVFLVMVWRVSFEVRFPAVECVRRFLSALLSHRSVFIIGNVIVITLFAKSGNNSLSDQNPKLEKQNVANDESASGGAGIEHTVSIPVPDSVDLERSDSARVKQKSIVAETVVKAGKGNHAFKRSYSECLEVEGYVKPRRILRRTVTEGGRRAVASDGGEAAEGVGDGMSDEEFRVMVETFIAKQQRSLREEEKCLAYC</sequence>
<dbReference type="PANTHER" id="PTHR33640">
    <property type="entry name" value="TRANSMEMBRANE PROTEIN"/>
    <property type="match status" value="1"/>
</dbReference>
<keyword evidence="3" id="KW-1185">Reference proteome</keyword>
<dbReference type="AlphaFoldDB" id="A0A7N0T8B2"/>
<evidence type="ECO:0008006" key="4">
    <source>
        <dbReference type="Google" id="ProtNLM"/>
    </source>
</evidence>
<name>A0A7N0T8B2_KALFE</name>
<keyword evidence="1" id="KW-1133">Transmembrane helix</keyword>
<reference evidence="2" key="1">
    <citation type="submission" date="2021-01" db="UniProtKB">
        <authorList>
            <consortium name="EnsemblPlants"/>
        </authorList>
    </citation>
    <scope>IDENTIFICATION</scope>
</reference>
<dbReference type="Gramene" id="Kaladp0024s0958.1.v1.1">
    <property type="protein sequence ID" value="Kaladp0024s0958.1.v1.1.CDS.1"/>
    <property type="gene ID" value="Kaladp0024s0958.v1.1"/>
</dbReference>
<dbReference type="OMA" id="FCEEYVE"/>
<keyword evidence="1" id="KW-0472">Membrane</keyword>
<organism evidence="2 3">
    <name type="scientific">Kalanchoe fedtschenkoi</name>
    <name type="common">Lavender scallops</name>
    <name type="synonym">South American air plant</name>
    <dbReference type="NCBI Taxonomy" id="63787"/>
    <lineage>
        <taxon>Eukaryota</taxon>
        <taxon>Viridiplantae</taxon>
        <taxon>Streptophyta</taxon>
        <taxon>Embryophyta</taxon>
        <taxon>Tracheophyta</taxon>
        <taxon>Spermatophyta</taxon>
        <taxon>Magnoliopsida</taxon>
        <taxon>eudicotyledons</taxon>
        <taxon>Gunneridae</taxon>
        <taxon>Pentapetalae</taxon>
        <taxon>Saxifragales</taxon>
        <taxon>Crassulaceae</taxon>
        <taxon>Kalanchoe</taxon>
    </lineage>
</organism>
<protein>
    <recommendedName>
        <fullName evidence="4">DUF4408 domain-containing protein</fullName>
    </recommendedName>
</protein>
<dbReference type="EnsemblPlants" id="Kaladp0024s0958.1.v1.1">
    <property type="protein sequence ID" value="Kaladp0024s0958.1.v1.1.CDS.1"/>
    <property type="gene ID" value="Kaladp0024s0958.v1.1"/>
</dbReference>
<evidence type="ECO:0000313" key="2">
    <source>
        <dbReference type="EnsemblPlants" id="Kaladp0024s0958.1.v1.1.CDS.1"/>
    </source>
</evidence>
<accession>A0A7N0T8B2</accession>
<feature type="transmembrane region" description="Helical" evidence="1">
    <location>
        <begin position="20"/>
        <end position="39"/>
    </location>
</feature>